<feature type="domain" description="Purple acid phosphatase N-terminal" evidence="12">
    <location>
        <begin position="48"/>
        <end position="132"/>
    </location>
</feature>
<keyword evidence="8" id="KW-0325">Glycoprotein</keyword>
<evidence type="ECO:0000313" key="14">
    <source>
        <dbReference type="Proteomes" id="UP001157006"/>
    </source>
</evidence>
<evidence type="ECO:0000259" key="10">
    <source>
        <dbReference type="Pfam" id="PF00149"/>
    </source>
</evidence>
<keyword evidence="5 9" id="KW-0732">Signal</keyword>
<dbReference type="Gene3D" id="3.60.21.10">
    <property type="match status" value="1"/>
</dbReference>
<dbReference type="Proteomes" id="UP001157006">
    <property type="component" value="Chromosome 1L"/>
</dbReference>
<evidence type="ECO:0000256" key="2">
    <source>
        <dbReference type="ARBA" id="ARBA00001947"/>
    </source>
</evidence>
<dbReference type="PANTHER" id="PTHR22953">
    <property type="entry name" value="ACID PHOSPHATASE RELATED"/>
    <property type="match status" value="1"/>
</dbReference>
<dbReference type="InterPro" id="IPR015914">
    <property type="entry name" value="PAPs_N"/>
</dbReference>
<keyword evidence="14" id="KW-1185">Reference proteome</keyword>
<dbReference type="InterPro" id="IPR029052">
    <property type="entry name" value="Metallo-depent_PP-like"/>
</dbReference>
<name>A0AAV0YQA1_VICFA</name>
<evidence type="ECO:0000259" key="12">
    <source>
        <dbReference type="Pfam" id="PF16656"/>
    </source>
</evidence>
<dbReference type="GO" id="GO:0046872">
    <property type="term" value="F:metal ion binding"/>
    <property type="evidence" value="ECO:0007669"/>
    <property type="project" value="InterPro"/>
</dbReference>
<evidence type="ECO:0000256" key="6">
    <source>
        <dbReference type="ARBA" id="ARBA00022801"/>
    </source>
</evidence>
<dbReference type="Pfam" id="PF14008">
    <property type="entry name" value="Metallophos_C"/>
    <property type="match status" value="1"/>
</dbReference>
<protein>
    <recommendedName>
        <fullName evidence="9">Purple acid phosphatase</fullName>
        <ecNumber evidence="9">3.1.3.2</ecNumber>
    </recommendedName>
</protein>
<dbReference type="AlphaFoldDB" id="A0AAV0YQA1"/>
<dbReference type="SUPFAM" id="SSF56300">
    <property type="entry name" value="Metallo-dependent phosphatases"/>
    <property type="match status" value="1"/>
</dbReference>
<gene>
    <name evidence="13" type="ORF">VFH_I273120</name>
</gene>
<reference evidence="13 14" key="1">
    <citation type="submission" date="2023-01" db="EMBL/GenBank/DDBJ databases">
        <authorList>
            <person name="Kreplak J."/>
        </authorList>
    </citation>
    <scope>NUCLEOTIDE SEQUENCE [LARGE SCALE GENOMIC DNA]</scope>
</reference>
<dbReference type="GO" id="GO:0003993">
    <property type="term" value="F:acid phosphatase activity"/>
    <property type="evidence" value="ECO:0007669"/>
    <property type="project" value="UniProtKB-EC"/>
</dbReference>
<dbReference type="EMBL" id="OX451736">
    <property type="protein sequence ID" value="CAI8586854.1"/>
    <property type="molecule type" value="Genomic_DNA"/>
</dbReference>
<dbReference type="InterPro" id="IPR008963">
    <property type="entry name" value="Purple_acid_Pase-like_N"/>
</dbReference>
<comment type="similarity">
    <text evidence="4 9">Belongs to the metallophosphoesterase superfamily. Purple acid phosphatase family.</text>
</comment>
<proteinExistence type="inferred from homology"/>
<feature type="chain" id="PRO_5043107183" description="Purple acid phosphatase" evidence="9">
    <location>
        <begin position="22"/>
        <end position="380"/>
    </location>
</feature>
<evidence type="ECO:0000256" key="1">
    <source>
        <dbReference type="ARBA" id="ARBA00000032"/>
    </source>
</evidence>
<dbReference type="Pfam" id="PF00149">
    <property type="entry name" value="Metallophos"/>
    <property type="match status" value="1"/>
</dbReference>
<dbReference type="Gene3D" id="2.60.40.380">
    <property type="entry name" value="Purple acid phosphatase-like, N-terminal"/>
    <property type="match status" value="1"/>
</dbReference>
<comment type="catalytic activity">
    <reaction evidence="1 9">
        <text>a phosphate monoester + H2O = an alcohol + phosphate</text>
        <dbReference type="Rhea" id="RHEA:15017"/>
        <dbReference type="ChEBI" id="CHEBI:15377"/>
        <dbReference type="ChEBI" id="CHEBI:30879"/>
        <dbReference type="ChEBI" id="CHEBI:43474"/>
        <dbReference type="ChEBI" id="CHEBI:67140"/>
        <dbReference type="EC" id="3.1.3.2"/>
    </reaction>
</comment>
<feature type="domain" description="Purple acid phosphatase C-terminal" evidence="11">
    <location>
        <begin position="291"/>
        <end position="349"/>
    </location>
</feature>
<dbReference type="InterPro" id="IPR025733">
    <property type="entry name" value="PAPs_C"/>
</dbReference>
<comment type="cofactor">
    <cofactor evidence="2">
        <name>Zn(2+)</name>
        <dbReference type="ChEBI" id="CHEBI:29105"/>
    </cofactor>
</comment>
<dbReference type="InterPro" id="IPR039331">
    <property type="entry name" value="PAPs-like"/>
</dbReference>
<dbReference type="EC" id="3.1.3.2" evidence="9"/>
<keyword evidence="7" id="KW-0862">Zinc</keyword>
<feature type="domain" description="Calcineurin-like phosphoesterase" evidence="10">
    <location>
        <begin position="166"/>
        <end position="275"/>
    </location>
</feature>
<evidence type="ECO:0000256" key="7">
    <source>
        <dbReference type="ARBA" id="ARBA00022833"/>
    </source>
</evidence>
<evidence type="ECO:0000256" key="5">
    <source>
        <dbReference type="ARBA" id="ARBA00022729"/>
    </source>
</evidence>
<evidence type="ECO:0000256" key="3">
    <source>
        <dbReference type="ARBA" id="ARBA00001962"/>
    </source>
</evidence>
<dbReference type="InterPro" id="IPR004843">
    <property type="entry name" value="Calcineurin-like_PHP"/>
</dbReference>
<sequence length="380" mass="43333">MELNFILIIIIPILLSATITAEYVRPLPRNTLNIPFPWGSKSNPPSYPQQVHISLAGDKYMRITWITDDKHSPSFVEYGTLAGRYDSIAEGEFTSYSYLLYSSGKIHHTIIGPLEYGTVYFYRCGGQGPEFELKTPPAVIFRMLIVCNIFGTRLENILLLTDEFVSYNSRWKMPFEESGSSSNLYYSFEVAGVHVIMLGSYADYGVYSEQYRWLKEDLSKVDRKRTPWLLVLFHVPWYNSNKAHQGAGDDMMAAMEPLLYAANVDLVLAGHVHAYERSKRVYNGRLDPCGAVHITIGDGGNREGLAHRYINPQPKWSEFREASFGHGELKIVNSTHAFWSWHRNDNDESVKADDIWITSLIRSGCVDQNRHELRSMLGTP</sequence>
<dbReference type="InterPro" id="IPR041792">
    <property type="entry name" value="MPP_PAP"/>
</dbReference>
<keyword evidence="6 9" id="KW-0378">Hydrolase</keyword>
<comment type="cofactor">
    <cofactor evidence="3">
        <name>Fe cation</name>
        <dbReference type="ChEBI" id="CHEBI:24875"/>
    </cofactor>
</comment>
<feature type="signal peptide" evidence="9">
    <location>
        <begin position="1"/>
        <end position="21"/>
    </location>
</feature>
<evidence type="ECO:0000256" key="4">
    <source>
        <dbReference type="ARBA" id="ARBA00008723"/>
    </source>
</evidence>
<dbReference type="PANTHER" id="PTHR22953:SF123">
    <property type="entry name" value="PURPLE ACID PHOSPHATASE"/>
    <property type="match status" value="1"/>
</dbReference>
<evidence type="ECO:0000259" key="11">
    <source>
        <dbReference type="Pfam" id="PF14008"/>
    </source>
</evidence>
<evidence type="ECO:0000256" key="8">
    <source>
        <dbReference type="ARBA" id="ARBA00023180"/>
    </source>
</evidence>
<dbReference type="CDD" id="cd00839">
    <property type="entry name" value="MPP_PAPs"/>
    <property type="match status" value="1"/>
</dbReference>
<evidence type="ECO:0000313" key="13">
    <source>
        <dbReference type="EMBL" id="CAI8586854.1"/>
    </source>
</evidence>
<dbReference type="Pfam" id="PF16656">
    <property type="entry name" value="Pur_ac_phosph_N"/>
    <property type="match status" value="1"/>
</dbReference>
<evidence type="ECO:0000256" key="9">
    <source>
        <dbReference type="RuleBase" id="RU361203"/>
    </source>
</evidence>
<accession>A0AAV0YQA1</accession>
<organism evidence="13 14">
    <name type="scientific">Vicia faba</name>
    <name type="common">Broad bean</name>
    <name type="synonym">Faba vulgaris</name>
    <dbReference type="NCBI Taxonomy" id="3906"/>
    <lineage>
        <taxon>Eukaryota</taxon>
        <taxon>Viridiplantae</taxon>
        <taxon>Streptophyta</taxon>
        <taxon>Embryophyta</taxon>
        <taxon>Tracheophyta</taxon>
        <taxon>Spermatophyta</taxon>
        <taxon>Magnoliopsida</taxon>
        <taxon>eudicotyledons</taxon>
        <taxon>Gunneridae</taxon>
        <taxon>Pentapetalae</taxon>
        <taxon>rosids</taxon>
        <taxon>fabids</taxon>
        <taxon>Fabales</taxon>
        <taxon>Fabaceae</taxon>
        <taxon>Papilionoideae</taxon>
        <taxon>50 kb inversion clade</taxon>
        <taxon>NPAAA clade</taxon>
        <taxon>Hologalegina</taxon>
        <taxon>IRL clade</taxon>
        <taxon>Fabeae</taxon>
        <taxon>Vicia</taxon>
    </lineage>
</organism>
<dbReference type="SUPFAM" id="SSF49363">
    <property type="entry name" value="Purple acid phosphatase, N-terminal domain"/>
    <property type="match status" value="1"/>
</dbReference>